<feature type="coiled-coil region" evidence="2">
    <location>
        <begin position="850"/>
        <end position="877"/>
    </location>
</feature>
<keyword evidence="4" id="KW-1185">Reference proteome</keyword>
<evidence type="ECO:0000256" key="1">
    <source>
        <dbReference type="PROSITE-ProRule" id="PRU00339"/>
    </source>
</evidence>
<reference evidence="3 4" key="1">
    <citation type="submission" date="2017-04" db="EMBL/GenBank/DDBJ databases">
        <title>Bacillus krulwichiae AM31D Genome sequencing and assembly.</title>
        <authorList>
            <person name="Krulwich T.A."/>
            <person name="Anastor L."/>
            <person name="Ehrlich R."/>
            <person name="Ehrlich G.D."/>
            <person name="Janto B."/>
        </authorList>
    </citation>
    <scope>NUCLEOTIDE SEQUENCE [LARGE SCALE GENOMIC DNA]</scope>
    <source>
        <strain evidence="3 4">AM31D</strain>
    </source>
</reference>
<dbReference type="PANTHER" id="PTHR43681">
    <property type="entry name" value="TRANSMEMBRANE GTPASE FZO"/>
    <property type="match status" value="1"/>
</dbReference>
<dbReference type="PROSITE" id="PS50005">
    <property type="entry name" value="TPR"/>
    <property type="match status" value="1"/>
</dbReference>
<dbReference type="SUPFAM" id="SSF52540">
    <property type="entry name" value="P-loop containing nucleoside triphosphate hydrolases"/>
    <property type="match status" value="1"/>
</dbReference>
<dbReference type="InterPro" id="IPR019734">
    <property type="entry name" value="TPR_rpt"/>
</dbReference>
<organism evidence="3 4">
    <name type="scientific">Halalkalibacter krulwichiae</name>
    <dbReference type="NCBI Taxonomy" id="199441"/>
    <lineage>
        <taxon>Bacteria</taxon>
        <taxon>Bacillati</taxon>
        <taxon>Bacillota</taxon>
        <taxon>Bacilli</taxon>
        <taxon>Bacillales</taxon>
        <taxon>Bacillaceae</taxon>
        <taxon>Halalkalibacter</taxon>
    </lineage>
</organism>
<dbReference type="KEGG" id="bkw:BkAM31D_06650"/>
<evidence type="ECO:0000313" key="4">
    <source>
        <dbReference type="Proteomes" id="UP000193006"/>
    </source>
</evidence>
<dbReference type="InterPro" id="IPR051943">
    <property type="entry name" value="TRAFAC_Dynamin-like_GTPase"/>
</dbReference>
<sequence>MNLENELIQKKYYKRFLKENEKADIVEVLADTALTELKNELPDLSSIRFSQGEVYYHYKDYEAAIFKWENIHNDLQPWAKKNMADAYYELGMLQEAKDIYLSIEYADDLTLHTEVFLQLFSLYMEQQQLEKAAEIIKNTVELNPDYPNVTAIARSFFEEYRDYSSVVDLAVNEALRTGEIEWFDALNGYVKQRFTKTTEPSYFTEVIVKLATVDQNRTEQLILSFWKSYQNGPYYFDWIMTFNDLFEKVEENSSLNNWIDLSKQYHETYSDLIGGTYYINEIKDVIPSLLSNWLKVSHTPLVTASAVLAWEETFPSSLDDEAIHAAEALIKQTNIESVELEQSLELFESIEKWAVHHQLEIGYQLKWIVQQLIDEDTHHVLVAGTSGNGRSSFINEILGHSIVEGCHANILFRNDEQSQINKVTDANIEKDLSLEEFQTITALRRPSIIDFKMPSPFLRDNHLSIIHAPSYNGEQEIKDSNVLHIADGLLFVLSANTPFTDEERKLILNIQQLAPNLPIHFILNKIDVFNEQEATRILEETSERIHTYFPNANVLAFSSRASKPHLRGLNELVRSIFANRDMNQERKEKRLLFIRKTITHLLQKRVEMENERIEAVHWYEEAVTKLNGAIHQLEDVEKEKIQVIKQAYHSIKIELRRKLKAAIPSLLKECSSLVNETSDFRKLHLDLNQEMNRKIHEYIADSLLPDFQNSIQQWLEVSNVEFIRSQSYLNEMSEGFNALYGEERFKMSCDFRVLDDWHRDIDRMTTGVHLDDVNVLLRLTPSQLLLKSSGKLFGALPSNKNMILNMYKKFIQNENYEQVTETITNQFMMQFELFEKGLERDISMSFRSPFTVLNETVKEAEMQIDENNEQLRKLKANPEIHVDPLTLFKLKLRQFELMEKRERTLQLVY</sequence>
<proteinExistence type="predicted"/>
<protein>
    <submittedName>
        <fullName evidence="3">GTP-binding protein YsxC</fullName>
    </submittedName>
</protein>
<accession>A0A1X9M829</accession>
<dbReference type="Proteomes" id="UP000193006">
    <property type="component" value="Chromosome"/>
</dbReference>
<dbReference type="Gene3D" id="3.40.50.300">
    <property type="entry name" value="P-loop containing nucleotide triphosphate hydrolases"/>
    <property type="match status" value="1"/>
</dbReference>
<keyword evidence="1" id="KW-0802">TPR repeat</keyword>
<dbReference type="STRING" id="199441.BkAM31D_06650"/>
<name>A0A1X9M829_9BACI</name>
<keyword evidence="2" id="KW-0175">Coiled coil</keyword>
<evidence type="ECO:0000313" key="3">
    <source>
        <dbReference type="EMBL" id="ARK29566.1"/>
    </source>
</evidence>
<evidence type="ECO:0000256" key="2">
    <source>
        <dbReference type="SAM" id="Coils"/>
    </source>
</evidence>
<gene>
    <name evidence="3" type="ORF">BkAM31D_06650</name>
</gene>
<dbReference type="InterPro" id="IPR011990">
    <property type="entry name" value="TPR-like_helical_dom_sf"/>
</dbReference>
<dbReference type="EMBL" id="CP020814">
    <property type="protein sequence ID" value="ARK29566.1"/>
    <property type="molecule type" value="Genomic_DNA"/>
</dbReference>
<dbReference type="AlphaFoldDB" id="A0A1X9M829"/>
<feature type="repeat" description="TPR" evidence="1">
    <location>
        <begin position="113"/>
        <end position="146"/>
    </location>
</feature>
<dbReference type="InterPro" id="IPR027417">
    <property type="entry name" value="P-loop_NTPase"/>
</dbReference>
<dbReference type="SUPFAM" id="SSF48452">
    <property type="entry name" value="TPR-like"/>
    <property type="match status" value="1"/>
</dbReference>
<dbReference type="RefSeq" id="WP_066154232.1">
    <property type="nucleotide sequence ID" value="NZ_CP020814.1"/>
</dbReference>
<dbReference type="Gene3D" id="1.25.40.10">
    <property type="entry name" value="Tetratricopeptide repeat domain"/>
    <property type="match status" value="1"/>
</dbReference>
<dbReference type="PANTHER" id="PTHR43681:SF1">
    <property type="entry name" value="SARCALUMENIN"/>
    <property type="match status" value="1"/>
</dbReference>